<keyword evidence="2" id="KW-0285">Flavoprotein</keyword>
<comment type="caution">
    <text evidence="5">The sequence shown here is derived from an EMBL/GenBank/DDBJ whole genome shotgun (WGS) entry which is preliminary data.</text>
</comment>
<evidence type="ECO:0000313" key="5">
    <source>
        <dbReference type="EMBL" id="MDA3630550.1"/>
    </source>
</evidence>
<name>A0ABT4V9B8_9PSEU</name>
<evidence type="ECO:0000313" key="6">
    <source>
        <dbReference type="Proteomes" id="UP001210380"/>
    </source>
</evidence>
<dbReference type="GO" id="GO:0004497">
    <property type="term" value="F:monooxygenase activity"/>
    <property type="evidence" value="ECO:0007669"/>
    <property type="project" value="UniProtKB-KW"/>
</dbReference>
<dbReference type="EMBL" id="JAQGLA010000106">
    <property type="protein sequence ID" value="MDA3630550.1"/>
    <property type="molecule type" value="Genomic_DNA"/>
</dbReference>
<dbReference type="Pfam" id="PF21274">
    <property type="entry name" value="Rng_hyd_C"/>
    <property type="match status" value="1"/>
</dbReference>
<comment type="cofactor">
    <cofactor evidence="1">
        <name>FAD</name>
        <dbReference type="ChEBI" id="CHEBI:57692"/>
    </cofactor>
</comment>
<keyword evidence="5" id="KW-0503">Monooxygenase</keyword>
<sequence length="493" mass="53342">MPEDVVIAGGGPNGLMLACELGLAGVRALVLEREPELVQRNRANGLIGQVVRLLDRRGLHQRLSGTPEPPQPFPAFVFGGFPLPLAELDDNPLYGLGVPQHRIEQVLEERAIELGTEIRRGHELTGLSQDDEAVTAEITGPDGDYRLRTRFLVGADGGRSTARKLAGIDFPGVSRENVVSRLAHVTVPGDLLDERTGGLDLPGAGLVPPFLHHRTERGVFTFAPFPDRPWIVSTMEWDPDADDQTPMTLAELRASVHRVLGADLPLQPADSGHLRRVIGGNTRIAERYRERRVLLVGDAAHVHSAVGGPGLNLGLQDAVNLGWKLAAELRGWAPPGLLDSYESERRPVAERVVMHTQAQSALLSPGPEITGLRELFGELLQNRDNVQHIADTMSGADVRYDIGDAHPLIGRWAPDLQVDTSAARPLLLDATGTLAEAAAGWSDRVDVVAVRSGLPAASMLLRPDCYIAWASDSPDQDSLREALTRWFGVSRGS</sequence>
<dbReference type="Gene3D" id="3.50.50.60">
    <property type="entry name" value="FAD/NAD(P)-binding domain"/>
    <property type="match status" value="2"/>
</dbReference>
<dbReference type="InterPro" id="IPR050641">
    <property type="entry name" value="RIFMO-like"/>
</dbReference>
<evidence type="ECO:0000256" key="1">
    <source>
        <dbReference type="ARBA" id="ARBA00001974"/>
    </source>
</evidence>
<dbReference type="SUPFAM" id="SSF51905">
    <property type="entry name" value="FAD/NAD(P)-binding domain"/>
    <property type="match status" value="1"/>
</dbReference>
<keyword evidence="6" id="KW-1185">Reference proteome</keyword>
<gene>
    <name evidence="5" type="ORF">OU415_34330</name>
</gene>
<dbReference type="InterPro" id="IPR002938">
    <property type="entry name" value="FAD-bd"/>
</dbReference>
<reference evidence="5 6" key="1">
    <citation type="submission" date="2022-11" db="EMBL/GenBank/DDBJ databases">
        <title>Draft genome sequence of Saccharopolyspora sp. WRP15-2 isolated from rhizosphere soils of wild rice in Thailand.</title>
        <authorList>
            <person name="Duangmal K."/>
            <person name="Kammanee S."/>
            <person name="Muangham S."/>
        </authorList>
    </citation>
    <scope>NUCLEOTIDE SEQUENCE [LARGE SCALE GENOMIC DNA]</scope>
    <source>
        <strain evidence="5 6">WRP15-2</strain>
    </source>
</reference>
<keyword evidence="3" id="KW-0274">FAD</keyword>
<evidence type="ECO:0000256" key="2">
    <source>
        <dbReference type="ARBA" id="ARBA00022630"/>
    </source>
</evidence>
<dbReference type="RefSeq" id="WP_270953764.1">
    <property type="nucleotide sequence ID" value="NZ_JAQGLA010000106.1"/>
</dbReference>
<feature type="domain" description="FAD-binding" evidence="4">
    <location>
        <begin position="4"/>
        <end position="355"/>
    </location>
</feature>
<accession>A0ABT4V9B8</accession>
<dbReference type="PANTHER" id="PTHR43004">
    <property type="entry name" value="TRK SYSTEM POTASSIUM UPTAKE PROTEIN"/>
    <property type="match status" value="1"/>
</dbReference>
<evidence type="ECO:0000256" key="3">
    <source>
        <dbReference type="ARBA" id="ARBA00022827"/>
    </source>
</evidence>
<proteinExistence type="predicted"/>
<dbReference type="Proteomes" id="UP001210380">
    <property type="component" value="Unassembled WGS sequence"/>
</dbReference>
<organism evidence="5 6">
    <name type="scientific">Saccharopolyspora oryzae</name>
    <dbReference type="NCBI Taxonomy" id="2997343"/>
    <lineage>
        <taxon>Bacteria</taxon>
        <taxon>Bacillati</taxon>
        <taxon>Actinomycetota</taxon>
        <taxon>Actinomycetes</taxon>
        <taxon>Pseudonocardiales</taxon>
        <taxon>Pseudonocardiaceae</taxon>
        <taxon>Saccharopolyspora</taxon>
    </lineage>
</organism>
<dbReference type="Pfam" id="PF01494">
    <property type="entry name" value="FAD_binding_3"/>
    <property type="match status" value="1"/>
</dbReference>
<evidence type="ECO:0000259" key="4">
    <source>
        <dbReference type="Pfam" id="PF01494"/>
    </source>
</evidence>
<keyword evidence="5" id="KW-0560">Oxidoreductase</keyword>
<dbReference type="InterPro" id="IPR036188">
    <property type="entry name" value="FAD/NAD-bd_sf"/>
</dbReference>
<protein>
    <submittedName>
        <fullName evidence="5">FAD-dependent monooxygenase</fullName>
    </submittedName>
</protein>
<dbReference type="PANTHER" id="PTHR43004:SF19">
    <property type="entry name" value="BINDING MONOOXYGENASE, PUTATIVE (JCVI)-RELATED"/>
    <property type="match status" value="1"/>
</dbReference>
<dbReference type="PRINTS" id="PR00420">
    <property type="entry name" value="RNGMNOXGNASE"/>
</dbReference>
<dbReference type="Gene3D" id="3.40.30.120">
    <property type="match status" value="1"/>
</dbReference>